<evidence type="ECO:0000313" key="2">
    <source>
        <dbReference type="Proteomes" id="UP001358193"/>
    </source>
</evidence>
<dbReference type="Proteomes" id="UP001358193">
    <property type="component" value="Segment"/>
</dbReference>
<accession>A0ABZ0Z3L6</accession>
<keyword evidence="2" id="KW-1185">Reference proteome</keyword>
<protein>
    <submittedName>
        <fullName evidence="1">Uncharacterized protein</fullName>
    </submittedName>
</protein>
<dbReference type="EMBL" id="OR769223">
    <property type="protein sequence ID" value="WQJ53799.1"/>
    <property type="molecule type" value="Genomic_DNA"/>
</dbReference>
<sequence>MERISLDILDEYAKRLTNSQAKKLYESKNGKHYQKALYEQSNTHTIYLNEYTLLKKAHKKCNEFTYMLNEKYGDLMDNIYYKIEEDALIMKTDNDKLYEQLVDILKHNGIRNL</sequence>
<reference evidence="1 2" key="1">
    <citation type="submission" date="2023-11" db="EMBL/GenBank/DDBJ databases">
        <authorList>
            <person name="Cook R."/>
            <person name="Crisci M."/>
            <person name="Pye H."/>
            <person name="Adriaenssens E."/>
            <person name="Santini J."/>
        </authorList>
    </citation>
    <scope>NUCLEOTIDE SEQUENCE [LARGE SCALE GENOMIC DNA]</scope>
    <source>
        <strain evidence="1">Lak_Megaphage_Sonny</strain>
    </source>
</reference>
<evidence type="ECO:0000313" key="1">
    <source>
        <dbReference type="EMBL" id="WQJ53799.1"/>
    </source>
</evidence>
<organism evidence="1 2">
    <name type="scientific">phage Lak_Megaphage_Sonny</name>
    <dbReference type="NCBI Taxonomy" id="3109229"/>
    <lineage>
        <taxon>Viruses</taxon>
        <taxon>Duplodnaviria</taxon>
        <taxon>Heunggongvirae</taxon>
        <taxon>Uroviricota</taxon>
        <taxon>Caudoviricetes</taxon>
        <taxon>Caudoviricetes code 15 clade</taxon>
    </lineage>
</organism>
<proteinExistence type="predicted"/>
<name>A0ABZ0Z3L6_9CAUD</name>